<dbReference type="InterPro" id="IPR000160">
    <property type="entry name" value="GGDEF_dom"/>
</dbReference>
<gene>
    <name evidence="4" type="ORF">HNR48_003628</name>
</gene>
<keyword evidence="5" id="KW-1185">Reference proteome</keyword>
<dbReference type="InterPro" id="IPR035965">
    <property type="entry name" value="PAS-like_dom_sf"/>
</dbReference>
<evidence type="ECO:0000259" key="3">
    <source>
        <dbReference type="PROSITE" id="PS50887"/>
    </source>
</evidence>
<dbReference type="CDD" id="cd00130">
    <property type="entry name" value="PAS"/>
    <property type="match status" value="1"/>
</dbReference>
<dbReference type="InParanoid" id="A0A7X0JXY8"/>
<dbReference type="Pfam" id="PF00563">
    <property type="entry name" value="EAL"/>
    <property type="match status" value="1"/>
</dbReference>
<dbReference type="InterPro" id="IPR001633">
    <property type="entry name" value="EAL_dom"/>
</dbReference>
<dbReference type="EMBL" id="JACHHT010000003">
    <property type="protein sequence ID" value="MBB6523326.1"/>
    <property type="molecule type" value="Genomic_DNA"/>
</dbReference>
<dbReference type="PROSITE" id="PS50887">
    <property type="entry name" value="GGDEF"/>
    <property type="match status" value="1"/>
</dbReference>
<dbReference type="RefSeq" id="WP_166848200.1">
    <property type="nucleotide sequence ID" value="NZ_JAAONY010000003.1"/>
</dbReference>
<dbReference type="InterPro" id="IPR052155">
    <property type="entry name" value="Biofilm_reg_signaling"/>
</dbReference>
<evidence type="ECO:0000259" key="2">
    <source>
        <dbReference type="PROSITE" id="PS50883"/>
    </source>
</evidence>
<evidence type="ECO:0000256" key="1">
    <source>
        <dbReference type="ARBA" id="ARBA00001946"/>
    </source>
</evidence>
<dbReference type="Gene3D" id="3.30.70.270">
    <property type="match status" value="1"/>
</dbReference>
<dbReference type="SMART" id="SM00052">
    <property type="entry name" value="EAL"/>
    <property type="match status" value="1"/>
</dbReference>
<dbReference type="SUPFAM" id="SSF55073">
    <property type="entry name" value="Nucleotide cyclase"/>
    <property type="match status" value="1"/>
</dbReference>
<dbReference type="NCBIfam" id="TIGR00229">
    <property type="entry name" value="sensory_box"/>
    <property type="match status" value="1"/>
</dbReference>
<dbReference type="NCBIfam" id="TIGR00254">
    <property type="entry name" value="GGDEF"/>
    <property type="match status" value="1"/>
</dbReference>
<dbReference type="Proteomes" id="UP000528457">
    <property type="component" value="Unassembled WGS sequence"/>
</dbReference>
<dbReference type="InterPro" id="IPR029787">
    <property type="entry name" value="Nucleotide_cyclase"/>
</dbReference>
<dbReference type="PANTHER" id="PTHR44757:SF2">
    <property type="entry name" value="BIOFILM ARCHITECTURE MAINTENANCE PROTEIN MBAA"/>
    <property type="match status" value="1"/>
</dbReference>
<dbReference type="InterPro" id="IPR035919">
    <property type="entry name" value="EAL_sf"/>
</dbReference>
<dbReference type="SMART" id="SM00267">
    <property type="entry name" value="GGDEF"/>
    <property type="match status" value="1"/>
</dbReference>
<dbReference type="CDD" id="cd01949">
    <property type="entry name" value="GGDEF"/>
    <property type="match status" value="1"/>
</dbReference>
<comment type="cofactor">
    <cofactor evidence="1">
        <name>Mg(2+)</name>
        <dbReference type="ChEBI" id="CHEBI:18420"/>
    </cofactor>
</comment>
<protein>
    <submittedName>
        <fullName evidence="4">Diguanylate cyclase (GGDEF)-like protein/PAS domain S-box-containing protein</fullName>
    </submittedName>
</protein>
<feature type="domain" description="GGDEF" evidence="3">
    <location>
        <begin position="206"/>
        <end position="344"/>
    </location>
</feature>
<dbReference type="InterPro" id="IPR000014">
    <property type="entry name" value="PAS"/>
</dbReference>
<feature type="domain" description="EAL" evidence="2">
    <location>
        <begin position="353"/>
        <end position="608"/>
    </location>
</feature>
<sequence length="639" mass="73051">MIEDEEAKKLTSQTRYEQIEALAETNRLLNEDLSRWKRIEQQLQRSEEKYRILFEASGDAHFVLQSRAVTDCNQAALKLFGYNAKEDVLGMGLMQLVRISKSESALSLGKFQEMIFKTHSQGSHTFEWQARSKDNYIIPVEILLTALPIEGGEVLQVVFRDISERKRAQEEAIYLAYYDALTGLPNRRLFLDRLEQSFENSRRRTHKLALLFIDLDRFKNINDSRGHAAGDELLQLFSSRLQGLIRSQDTLARLGGDEFVVLMEDLDGNIDKATEHAKQLADKLLQSLEFPIPLESGDCHITASIGVMVFPLGGESSESALQKADMAMYLAKQDGRNRVQVFQASIYEAVDRRIAMENELHKALAKNQMKLHYQLQFDRHYRPVAVEALCRWDHPEWGEISPATFIPIAEESGIIIELGKQVLQNAVEEIHQLNQQLHPDHRIRLSVNVSPQQLEHPGFLKIIESLCEKHELPPGFLMLEITENTFMSDLNSMVDLINQLLEMGIYTSLDDFGTGFSSLSYLKRLPIHELKIDTSFISELEHNHDDVVLVKSILAIGQHYRLQVVAEGVELRHHLLLLKTYGCDLFQGSLFARPMIADKLEDFILEQHRRLQDPSFDITRSIGKETTEDNQGELNLSTS</sequence>
<dbReference type="Pfam" id="PF00990">
    <property type="entry name" value="GGDEF"/>
    <property type="match status" value="1"/>
</dbReference>
<dbReference type="PROSITE" id="PS50883">
    <property type="entry name" value="EAL"/>
    <property type="match status" value="1"/>
</dbReference>
<dbReference type="CDD" id="cd01948">
    <property type="entry name" value="EAL"/>
    <property type="match status" value="1"/>
</dbReference>
<accession>A0A7X0JXY8</accession>
<dbReference type="FunFam" id="3.30.70.270:FF:000001">
    <property type="entry name" value="Diguanylate cyclase domain protein"/>
    <property type="match status" value="1"/>
</dbReference>
<dbReference type="InterPro" id="IPR043128">
    <property type="entry name" value="Rev_trsase/Diguanyl_cyclase"/>
</dbReference>
<comment type="caution">
    <text evidence="4">The sequence shown here is derived from an EMBL/GenBank/DDBJ whole genome shotgun (WGS) entry which is preliminary data.</text>
</comment>
<dbReference type="AlphaFoldDB" id="A0A7X0JXY8"/>
<dbReference type="Pfam" id="PF13426">
    <property type="entry name" value="PAS_9"/>
    <property type="match status" value="1"/>
</dbReference>
<name>A0A7X0JXY8_9GAMM</name>
<evidence type="ECO:0000313" key="5">
    <source>
        <dbReference type="Proteomes" id="UP000528457"/>
    </source>
</evidence>
<dbReference type="Gene3D" id="3.30.450.20">
    <property type="entry name" value="PAS domain"/>
    <property type="match status" value="1"/>
</dbReference>
<dbReference type="Gene3D" id="3.20.20.450">
    <property type="entry name" value="EAL domain"/>
    <property type="match status" value="1"/>
</dbReference>
<dbReference type="SUPFAM" id="SSF55785">
    <property type="entry name" value="PYP-like sensor domain (PAS domain)"/>
    <property type="match status" value="1"/>
</dbReference>
<dbReference type="SUPFAM" id="SSF141868">
    <property type="entry name" value="EAL domain-like"/>
    <property type="match status" value="1"/>
</dbReference>
<dbReference type="GO" id="GO:0003824">
    <property type="term" value="F:catalytic activity"/>
    <property type="evidence" value="ECO:0007669"/>
    <property type="project" value="UniProtKB-ARBA"/>
</dbReference>
<organism evidence="4 5">
    <name type="scientific">Pseudoteredinibacter isoporae</name>
    <dbReference type="NCBI Taxonomy" id="570281"/>
    <lineage>
        <taxon>Bacteria</taxon>
        <taxon>Pseudomonadati</taxon>
        <taxon>Pseudomonadota</taxon>
        <taxon>Gammaproteobacteria</taxon>
        <taxon>Cellvibrionales</taxon>
        <taxon>Cellvibrionaceae</taxon>
        <taxon>Pseudoteredinibacter</taxon>
    </lineage>
</organism>
<reference evidence="4 5" key="1">
    <citation type="submission" date="2020-08" db="EMBL/GenBank/DDBJ databases">
        <title>Genomic Encyclopedia of Type Strains, Phase IV (KMG-IV): sequencing the most valuable type-strain genomes for metagenomic binning, comparative biology and taxonomic classification.</title>
        <authorList>
            <person name="Goeker M."/>
        </authorList>
    </citation>
    <scope>NUCLEOTIDE SEQUENCE [LARGE SCALE GENOMIC DNA]</scope>
    <source>
        <strain evidence="4 5">DSM 22368</strain>
    </source>
</reference>
<dbReference type="PANTHER" id="PTHR44757">
    <property type="entry name" value="DIGUANYLATE CYCLASE DGCP"/>
    <property type="match status" value="1"/>
</dbReference>
<proteinExistence type="predicted"/>
<evidence type="ECO:0000313" key="4">
    <source>
        <dbReference type="EMBL" id="MBB6523326.1"/>
    </source>
</evidence>